<comment type="caution">
    <text evidence="1">The sequence shown here is derived from an EMBL/GenBank/DDBJ whole genome shotgun (WGS) entry which is preliminary data.</text>
</comment>
<evidence type="ECO:0000313" key="2">
    <source>
        <dbReference type="Proteomes" id="UP000549971"/>
    </source>
</evidence>
<dbReference type="Proteomes" id="UP000549971">
    <property type="component" value="Unassembled WGS sequence"/>
</dbReference>
<reference evidence="1 2" key="1">
    <citation type="submission" date="2020-08" db="EMBL/GenBank/DDBJ databases">
        <title>Sequencing the genomes of 1000 actinobacteria strains.</title>
        <authorList>
            <person name="Klenk H.-P."/>
        </authorList>
    </citation>
    <scope>NUCLEOTIDE SEQUENCE [LARGE SCALE GENOMIC DNA]</scope>
    <source>
        <strain evidence="1 2">DSM 28967</strain>
    </source>
</reference>
<dbReference type="AlphaFoldDB" id="A0A7W9MW73"/>
<dbReference type="EMBL" id="JACHMY010000001">
    <property type="protein sequence ID" value="MBB5837753.1"/>
    <property type="molecule type" value="Genomic_DNA"/>
</dbReference>
<dbReference type="RefSeq" id="WP_184798008.1">
    <property type="nucleotide sequence ID" value="NZ_JACHMY010000001.1"/>
</dbReference>
<accession>A0A7W9MW73</accession>
<proteinExistence type="predicted"/>
<name>A0A7W9MW73_9ACTN</name>
<organism evidence="1 2">
    <name type="scientific">Kribbella italica</name>
    <dbReference type="NCBI Taxonomy" id="1540520"/>
    <lineage>
        <taxon>Bacteria</taxon>
        <taxon>Bacillati</taxon>
        <taxon>Actinomycetota</taxon>
        <taxon>Actinomycetes</taxon>
        <taxon>Propionibacteriales</taxon>
        <taxon>Kribbellaceae</taxon>
        <taxon>Kribbella</taxon>
    </lineage>
</organism>
<sequence length="106" mass="11602">MTAPTVTDADNYLGDTSYTTEELGKAFAAEKKAQAKVCRVPADDAEWDEDLSEALFRRVARNLAMRGIPLAILQGDADLGTVGARLPGRDPEVRRLEAPWRKLVMG</sequence>
<protein>
    <submittedName>
        <fullName evidence="1">Uncharacterized protein</fullName>
    </submittedName>
</protein>
<gene>
    <name evidence="1" type="ORF">HDA39_004487</name>
</gene>
<keyword evidence="2" id="KW-1185">Reference proteome</keyword>
<evidence type="ECO:0000313" key="1">
    <source>
        <dbReference type="EMBL" id="MBB5837753.1"/>
    </source>
</evidence>